<keyword evidence="4 12" id="KW-0812">Transmembrane</keyword>
<evidence type="ECO:0000256" key="2">
    <source>
        <dbReference type="ARBA" id="ARBA00006278"/>
    </source>
</evidence>
<dbReference type="InterPro" id="IPR017927">
    <property type="entry name" value="FAD-bd_FR_type"/>
</dbReference>
<accession>A0A8H8SBL2</accession>
<comment type="subcellular location">
    <subcellularLocation>
        <location evidence="1">Membrane</location>
        <topology evidence="1">Multi-pass membrane protein</topology>
    </subcellularLocation>
</comment>
<organism evidence="14 15">
    <name type="scientific">Lachnellula occidentalis</name>
    <dbReference type="NCBI Taxonomy" id="215460"/>
    <lineage>
        <taxon>Eukaryota</taxon>
        <taxon>Fungi</taxon>
        <taxon>Dikarya</taxon>
        <taxon>Ascomycota</taxon>
        <taxon>Pezizomycotina</taxon>
        <taxon>Leotiomycetes</taxon>
        <taxon>Helotiales</taxon>
        <taxon>Lachnaceae</taxon>
        <taxon>Lachnellula</taxon>
    </lineage>
</organism>
<dbReference type="SUPFAM" id="SSF52343">
    <property type="entry name" value="Ferredoxin reductase-like, C-terminal NADP-linked domain"/>
    <property type="match status" value="1"/>
</dbReference>
<dbReference type="PROSITE" id="PS51384">
    <property type="entry name" value="FAD_FR"/>
    <property type="match status" value="1"/>
</dbReference>
<dbReference type="Pfam" id="PF08022">
    <property type="entry name" value="FAD_binding_8"/>
    <property type="match status" value="1"/>
</dbReference>
<evidence type="ECO:0000256" key="10">
    <source>
        <dbReference type="ARBA" id="ARBA00023180"/>
    </source>
</evidence>
<feature type="non-terminal residue" evidence="14">
    <location>
        <position position="576"/>
    </location>
</feature>
<feature type="domain" description="FAD-binding FR-type" evidence="13">
    <location>
        <begin position="279"/>
        <end position="391"/>
    </location>
</feature>
<dbReference type="OrthoDB" id="10006946at2759"/>
<feature type="transmembrane region" description="Helical" evidence="12">
    <location>
        <begin position="182"/>
        <end position="200"/>
    </location>
</feature>
<evidence type="ECO:0000256" key="12">
    <source>
        <dbReference type="SAM" id="Phobius"/>
    </source>
</evidence>
<protein>
    <submittedName>
        <fullName evidence="14">Ferric/cupric reductase transmembrane component</fullName>
    </submittedName>
</protein>
<keyword evidence="9 12" id="KW-0472">Membrane</keyword>
<feature type="region of interest" description="Disordered" evidence="11">
    <location>
        <begin position="465"/>
        <end position="495"/>
    </location>
</feature>
<keyword evidence="15" id="KW-1185">Reference proteome</keyword>
<dbReference type="GO" id="GO:0006879">
    <property type="term" value="P:intracellular iron ion homeostasis"/>
    <property type="evidence" value="ECO:0007669"/>
    <property type="project" value="TreeGrafter"/>
</dbReference>
<keyword evidence="3" id="KW-0813">Transport</keyword>
<feature type="transmembrane region" description="Helical" evidence="12">
    <location>
        <begin position="104"/>
        <end position="128"/>
    </location>
</feature>
<dbReference type="InterPro" id="IPR051410">
    <property type="entry name" value="Ferric/Cupric_Reductase"/>
</dbReference>
<evidence type="ECO:0000256" key="11">
    <source>
        <dbReference type="SAM" id="MobiDB-lite"/>
    </source>
</evidence>
<dbReference type="CDD" id="cd06186">
    <property type="entry name" value="NOX_Duox_like_FAD_NADP"/>
    <property type="match status" value="1"/>
</dbReference>
<evidence type="ECO:0000259" key="13">
    <source>
        <dbReference type="PROSITE" id="PS51384"/>
    </source>
</evidence>
<keyword evidence="8" id="KW-0406">Ion transport</keyword>
<proteinExistence type="inferred from homology"/>
<evidence type="ECO:0000313" key="14">
    <source>
        <dbReference type="EMBL" id="TVY49572.1"/>
    </source>
</evidence>
<feature type="transmembrane region" description="Helical" evidence="12">
    <location>
        <begin position="243"/>
        <end position="260"/>
    </location>
</feature>
<dbReference type="InterPro" id="IPR039261">
    <property type="entry name" value="FNR_nucleotide-bd"/>
</dbReference>
<dbReference type="AlphaFoldDB" id="A0A8H8SBL2"/>
<feature type="transmembrane region" description="Helical" evidence="12">
    <location>
        <begin position="51"/>
        <end position="73"/>
    </location>
</feature>
<sequence>QYLSHSLYHFCSSTMPNATATAAAEAKAAKAKAAKLVKILRQRNNENSAKFFAAAMAGIMVLFILFHWTRIAFKTYERRSGKATFLQFPVRITRAARSVLIRKLPLFPSTGHALVFVGYLAATIAVTFTKMDWSNPLNNLAKRLGWTSVANLGLITFLSLKNTPLAFLTAYSYERLNVLHRIAGYSLVVSMILHATIYLAGDIRQDDLSTFREDAQVEGIIAGFFILLSVVLAVLVRKIRYEIFYVTHVVLFIVIIILVGMHRPDFAKKTVIGVIVIGSLWFADRVIRSLRTLFFSFGNTATLTPLSHGGTRVVLRKSPGRAIPGTHCFLWIPGVRALESHPFTITSTKPLELVVAAYDGFTRDLHAAAVKNPGLPLKASIDGPYGNIPNFANFTKVVLIAGGSGASFTVGIAVDLLRRLATSQSTTIEFIWTVREPEMLEWFSEQLKELTDSSLVNIRLFSTRGSTSDSTFVPDSLDEEKNSSTNLPASSKNSHDIEKQIASPVSSADIVASPQSGRPDIAAIIDDIVEKSEDNDRIVVAACGPDSLMQATRSTVAKNIKVNGPSIELHIEQFGW</sequence>
<comment type="caution">
    <text evidence="14">The sequence shown here is derived from an EMBL/GenBank/DDBJ whole genome shotgun (WGS) entry which is preliminary data.</text>
</comment>
<dbReference type="InterPro" id="IPR013112">
    <property type="entry name" value="FAD-bd_8"/>
</dbReference>
<dbReference type="Proteomes" id="UP000443090">
    <property type="component" value="Unassembled WGS sequence"/>
</dbReference>
<dbReference type="InterPro" id="IPR013121">
    <property type="entry name" value="Fe_red_NAD-bd_6"/>
</dbReference>
<evidence type="ECO:0000256" key="9">
    <source>
        <dbReference type="ARBA" id="ARBA00023136"/>
    </source>
</evidence>
<gene>
    <name evidence="14" type="primary">frp2_0</name>
    <name evidence="14" type="ORF">LOCC1_G000547</name>
</gene>
<evidence type="ECO:0000256" key="4">
    <source>
        <dbReference type="ARBA" id="ARBA00022692"/>
    </source>
</evidence>
<dbReference type="SFLD" id="SFLDS00052">
    <property type="entry name" value="Ferric_Reductase_Domain"/>
    <property type="match status" value="1"/>
</dbReference>
<dbReference type="GO" id="GO:0015677">
    <property type="term" value="P:copper ion import"/>
    <property type="evidence" value="ECO:0007669"/>
    <property type="project" value="TreeGrafter"/>
</dbReference>
<dbReference type="PANTHER" id="PTHR32361:SF9">
    <property type="entry name" value="FERRIC REDUCTASE TRANSMEMBRANE COMPONENT 3-RELATED"/>
    <property type="match status" value="1"/>
</dbReference>
<evidence type="ECO:0000256" key="3">
    <source>
        <dbReference type="ARBA" id="ARBA00022448"/>
    </source>
</evidence>
<feature type="transmembrane region" description="Helical" evidence="12">
    <location>
        <begin position="220"/>
        <end position="236"/>
    </location>
</feature>
<dbReference type="InterPro" id="IPR013130">
    <property type="entry name" value="Fe3_Rdtase_TM_dom"/>
</dbReference>
<evidence type="ECO:0000256" key="1">
    <source>
        <dbReference type="ARBA" id="ARBA00004141"/>
    </source>
</evidence>
<comment type="similarity">
    <text evidence="2">Belongs to the ferric reductase (FRE) family.</text>
</comment>
<dbReference type="EMBL" id="QGMI01000009">
    <property type="protein sequence ID" value="TVY49572.1"/>
    <property type="molecule type" value="Genomic_DNA"/>
</dbReference>
<evidence type="ECO:0000256" key="8">
    <source>
        <dbReference type="ARBA" id="ARBA00023065"/>
    </source>
</evidence>
<dbReference type="GO" id="GO:0006826">
    <property type="term" value="P:iron ion transport"/>
    <property type="evidence" value="ECO:0007669"/>
    <property type="project" value="TreeGrafter"/>
</dbReference>
<dbReference type="GO" id="GO:0000293">
    <property type="term" value="F:ferric-chelate reductase activity"/>
    <property type="evidence" value="ECO:0007669"/>
    <property type="project" value="UniProtKB-ARBA"/>
</dbReference>
<dbReference type="Gene3D" id="3.40.50.80">
    <property type="entry name" value="Nucleotide-binding domain of ferredoxin-NADP reductase (FNR) module"/>
    <property type="match status" value="1"/>
</dbReference>
<keyword evidence="10" id="KW-0325">Glycoprotein</keyword>
<evidence type="ECO:0000256" key="7">
    <source>
        <dbReference type="ARBA" id="ARBA00023002"/>
    </source>
</evidence>
<dbReference type="SFLD" id="SFLDG01168">
    <property type="entry name" value="Ferric_reductase_subgroup_(FRE"/>
    <property type="match status" value="1"/>
</dbReference>
<reference evidence="14 15" key="1">
    <citation type="submission" date="2018-05" db="EMBL/GenBank/DDBJ databases">
        <title>Genome sequencing and assembly of the regulated plant pathogen Lachnellula willkommii and related sister species for the development of diagnostic species identification markers.</title>
        <authorList>
            <person name="Giroux E."/>
            <person name="Bilodeau G."/>
        </authorList>
    </citation>
    <scope>NUCLEOTIDE SEQUENCE [LARGE SCALE GENOMIC DNA]</scope>
    <source>
        <strain evidence="14 15">CBS 160.35</strain>
    </source>
</reference>
<name>A0A8H8SBL2_9HELO</name>
<dbReference type="Pfam" id="PF01794">
    <property type="entry name" value="Ferric_reduct"/>
    <property type="match status" value="1"/>
</dbReference>
<dbReference type="PANTHER" id="PTHR32361">
    <property type="entry name" value="FERRIC/CUPRIC REDUCTASE TRANSMEMBRANE COMPONENT"/>
    <property type="match status" value="1"/>
</dbReference>
<evidence type="ECO:0000256" key="5">
    <source>
        <dbReference type="ARBA" id="ARBA00022982"/>
    </source>
</evidence>
<keyword evidence="5" id="KW-0249">Electron transport</keyword>
<keyword evidence="7" id="KW-0560">Oxidoreductase</keyword>
<evidence type="ECO:0000256" key="6">
    <source>
        <dbReference type="ARBA" id="ARBA00022989"/>
    </source>
</evidence>
<keyword evidence="6 12" id="KW-1133">Transmembrane helix</keyword>
<evidence type="ECO:0000313" key="15">
    <source>
        <dbReference type="Proteomes" id="UP000443090"/>
    </source>
</evidence>
<dbReference type="GO" id="GO:0005886">
    <property type="term" value="C:plasma membrane"/>
    <property type="evidence" value="ECO:0007669"/>
    <property type="project" value="TreeGrafter"/>
</dbReference>
<feature type="transmembrane region" description="Helical" evidence="12">
    <location>
        <begin position="148"/>
        <end position="170"/>
    </location>
</feature>
<dbReference type="Pfam" id="PF08030">
    <property type="entry name" value="NAD_binding_6"/>
    <property type="match status" value="1"/>
</dbReference>
<feature type="compositionally biased region" description="Polar residues" evidence="11">
    <location>
        <begin position="483"/>
        <end position="492"/>
    </location>
</feature>